<sequence length="74" mass="7993">MQYQSRRIPLGVRYRAAIMIGGPIWDCGRLLFPPHLAPLSDRHLPLRSLTEGVAQVLGGPGATSVDIISVDASQ</sequence>
<dbReference type="AlphaFoldDB" id="A0A5B7J9A4"/>
<gene>
    <name evidence="1" type="ORF">E2C01_083912</name>
</gene>
<reference evidence="1 2" key="1">
    <citation type="submission" date="2019-05" db="EMBL/GenBank/DDBJ databases">
        <title>Another draft genome of Portunus trituberculatus and its Hox gene families provides insights of decapod evolution.</title>
        <authorList>
            <person name="Jeong J.-H."/>
            <person name="Song I."/>
            <person name="Kim S."/>
            <person name="Choi T."/>
            <person name="Kim D."/>
            <person name="Ryu S."/>
            <person name="Kim W."/>
        </authorList>
    </citation>
    <scope>NUCLEOTIDE SEQUENCE [LARGE SCALE GENOMIC DNA]</scope>
    <source>
        <tissue evidence="1">Muscle</tissue>
    </source>
</reference>
<proteinExistence type="predicted"/>
<protein>
    <submittedName>
        <fullName evidence="1">Uncharacterized protein</fullName>
    </submittedName>
</protein>
<name>A0A5B7J9A4_PORTR</name>
<dbReference type="EMBL" id="VSRR010079566">
    <property type="protein sequence ID" value="MPC88984.1"/>
    <property type="molecule type" value="Genomic_DNA"/>
</dbReference>
<comment type="caution">
    <text evidence="1">The sequence shown here is derived from an EMBL/GenBank/DDBJ whole genome shotgun (WGS) entry which is preliminary data.</text>
</comment>
<dbReference type="Proteomes" id="UP000324222">
    <property type="component" value="Unassembled WGS sequence"/>
</dbReference>
<evidence type="ECO:0000313" key="1">
    <source>
        <dbReference type="EMBL" id="MPC88984.1"/>
    </source>
</evidence>
<accession>A0A5B7J9A4</accession>
<evidence type="ECO:0000313" key="2">
    <source>
        <dbReference type="Proteomes" id="UP000324222"/>
    </source>
</evidence>
<organism evidence="1 2">
    <name type="scientific">Portunus trituberculatus</name>
    <name type="common">Swimming crab</name>
    <name type="synonym">Neptunus trituberculatus</name>
    <dbReference type="NCBI Taxonomy" id="210409"/>
    <lineage>
        <taxon>Eukaryota</taxon>
        <taxon>Metazoa</taxon>
        <taxon>Ecdysozoa</taxon>
        <taxon>Arthropoda</taxon>
        <taxon>Crustacea</taxon>
        <taxon>Multicrustacea</taxon>
        <taxon>Malacostraca</taxon>
        <taxon>Eumalacostraca</taxon>
        <taxon>Eucarida</taxon>
        <taxon>Decapoda</taxon>
        <taxon>Pleocyemata</taxon>
        <taxon>Brachyura</taxon>
        <taxon>Eubrachyura</taxon>
        <taxon>Portunoidea</taxon>
        <taxon>Portunidae</taxon>
        <taxon>Portuninae</taxon>
        <taxon>Portunus</taxon>
    </lineage>
</organism>
<keyword evidence="2" id="KW-1185">Reference proteome</keyword>